<dbReference type="SUPFAM" id="SSF52096">
    <property type="entry name" value="ClpP/crotonase"/>
    <property type="match status" value="1"/>
</dbReference>
<sequence>MAYEINIDGFIGQPDWWMDNGDSFSVKNLQDKLSAMPAGTKEIDVIINSGGGYVTEGFAIHDLLSTQDATVNTITLGICGSIATVIAQSPKSQNKGGKRKGYQNSDYFIHNPSWSPQSADPLEAADLQKIADDLLANQTKLANFYATVSGKESSFFLDKMKEAKSLPMTEAQDFGLIDEVITTTIKAATIYKFAAHISKPTNIMTAFETKLKDMFASFKNENVAIVKPATKNDTVKTSEGIDIFYEGVLEMGTKVFTDVEMTKPAPDGVHTVDSKLYTVANGEVTKVEDVTTAASELEQSKAKVAELEAQALAKEGEVTAKVAEAVAAKEVELTAKFETKFTAFKAKFFTGDKLNEEIVQIMKGEGEPKPKDWRDEVIALRQKK</sequence>
<accession>A0A6J5SUT0</accession>
<keyword evidence="5" id="KW-0645">Protease</keyword>
<reference evidence="5" key="1">
    <citation type="submission" date="2020-05" db="EMBL/GenBank/DDBJ databases">
        <authorList>
            <person name="Chiriac C."/>
            <person name="Salcher M."/>
            <person name="Ghai R."/>
            <person name="Kavagutti S V."/>
        </authorList>
    </citation>
    <scope>NUCLEOTIDE SEQUENCE</scope>
</reference>
<dbReference type="GO" id="GO:0004176">
    <property type="term" value="F:ATP-dependent peptidase activity"/>
    <property type="evidence" value="ECO:0007669"/>
    <property type="project" value="InterPro"/>
</dbReference>
<evidence type="ECO:0000313" key="5">
    <source>
        <dbReference type="EMBL" id="CAB4218331.1"/>
    </source>
</evidence>
<dbReference type="InterPro" id="IPR023562">
    <property type="entry name" value="ClpP/TepA"/>
</dbReference>
<evidence type="ECO:0000256" key="1">
    <source>
        <dbReference type="ARBA" id="ARBA00007039"/>
    </source>
</evidence>
<dbReference type="GO" id="GO:0051117">
    <property type="term" value="F:ATPase binding"/>
    <property type="evidence" value="ECO:0007669"/>
    <property type="project" value="TreeGrafter"/>
</dbReference>
<organism evidence="5">
    <name type="scientific">uncultured Caudovirales phage</name>
    <dbReference type="NCBI Taxonomy" id="2100421"/>
    <lineage>
        <taxon>Viruses</taxon>
        <taxon>Duplodnaviria</taxon>
        <taxon>Heunggongvirae</taxon>
        <taxon>Uroviricota</taxon>
        <taxon>Caudoviricetes</taxon>
        <taxon>Peduoviridae</taxon>
        <taxon>Maltschvirus</taxon>
        <taxon>Maltschvirus maltsch</taxon>
    </lineage>
</organism>
<evidence type="ECO:0000256" key="4">
    <source>
        <dbReference type="SAM" id="Coils"/>
    </source>
</evidence>
<keyword evidence="2" id="KW-0963">Cytoplasm</keyword>
<comment type="similarity">
    <text evidence="1">Belongs to the peptidase S14 family.</text>
</comment>
<dbReference type="PRINTS" id="PR00127">
    <property type="entry name" value="CLPPROTEASEP"/>
</dbReference>
<dbReference type="InterPro" id="IPR029045">
    <property type="entry name" value="ClpP/crotonase-like_dom_sf"/>
</dbReference>
<name>A0A6J5SUT0_9CAUD</name>
<dbReference type="PANTHER" id="PTHR10381:SF70">
    <property type="entry name" value="ATP-DEPENDENT CLP PROTEASE PROTEOLYTIC SUBUNIT"/>
    <property type="match status" value="1"/>
</dbReference>
<dbReference type="Pfam" id="PF00574">
    <property type="entry name" value="CLP_protease"/>
    <property type="match status" value="1"/>
</dbReference>
<dbReference type="GO" id="GO:0004252">
    <property type="term" value="F:serine-type endopeptidase activity"/>
    <property type="evidence" value="ECO:0007669"/>
    <property type="project" value="InterPro"/>
</dbReference>
<evidence type="ECO:0000256" key="2">
    <source>
        <dbReference type="ARBA" id="ARBA00022490"/>
    </source>
</evidence>
<protein>
    <submittedName>
        <fullName evidence="5">Clp protease proteolytic subunit /Translocation-enhancing protein TepA</fullName>
    </submittedName>
</protein>
<dbReference type="GO" id="GO:0006515">
    <property type="term" value="P:protein quality control for misfolded or incompletely synthesized proteins"/>
    <property type="evidence" value="ECO:0007669"/>
    <property type="project" value="TreeGrafter"/>
</dbReference>
<gene>
    <name evidence="5" type="ORF">UFOVP1605_20</name>
</gene>
<feature type="coiled-coil region" evidence="4">
    <location>
        <begin position="290"/>
        <end position="317"/>
    </location>
</feature>
<dbReference type="InterPro" id="IPR001907">
    <property type="entry name" value="ClpP"/>
</dbReference>
<keyword evidence="3" id="KW-0378">Hydrolase</keyword>
<dbReference type="GO" id="GO:0009368">
    <property type="term" value="C:endopeptidase Clp complex"/>
    <property type="evidence" value="ECO:0007669"/>
    <property type="project" value="TreeGrafter"/>
</dbReference>
<evidence type="ECO:0000256" key="3">
    <source>
        <dbReference type="ARBA" id="ARBA00022801"/>
    </source>
</evidence>
<keyword evidence="4" id="KW-0175">Coiled coil</keyword>
<dbReference type="EMBL" id="LR797468">
    <property type="protein sequence ID" value="CAB4218331.1"/>
    <property type="molecule type" value="Genomic_DNA"/>
</dbReference>
<dbReference type="Gene3D" id="3.90.226.10">
    <property type="entry name" value="2-enoyl-CoA Hydratase, Chain A, domain 1"/>
    <property type="match status" value="1"/>
</dbReference>
<proteinExistence type="inferred from homology"/>
<dbReference type="PANTHER" id="PTHR10381">
    <property type="entry name" value="ATP-DEPENDENT CLP PROTEASE PROTEOLYTIC SUBUNIT"/>
    <property type="match status" value="1"/>
</dbReference>